<dbReference type="PANTHER" id="PTHR34700">
    <property type="entry name" value="POTASSIUM BINDING PROTEIN KBP"/>
    <property type="match status" value="1"/>
</dbReference>
<protein>
    <recommendedName>
        <fullName evidence="2">LysM domain-containing protein</fullName>
    </recommendedName>
</protein>
<dbReference type="RefSeq" id="WP_036311143.1">
    <property type="nucleotide sequence ID" value="NZ_JRQD01000001.1"/>
</dbReference>
<dbReference type="Gene3D" id="3.10.350.10">
    <property type="entry name" value="LysM domain"/>
    <property type="match status" value="1"/>
</dbReference>
<dbReference type="SUPFAM" id="SSF54106">
    <property type="entry name" value="LysM domain"/>
    <property type="match status" value="1"/>
</dbReference>
<dbReference type="Proteomes" id="UP000029999">
    <property type="component" value="Unassembled WGS sequence"/>
</dbReference>
<evidence type="ECO:0000259" key="2">
    <source>
        <dbReference type="PROSITE" id="PS51782"/>
    </source>
</evidence>
<dbReference type="AlphaFoldDB" id="A0A0A0BJJ0"/>
<dbReference type="InterPro" id="IPR052196">
    <property type="entry name" value="Bact_Kbp"/>
</dbReference>
<dbReference type="CDD" id="cd00118">
    <property type="entry name" value="LysM"/>
    <property type="match status" value="1"/>
</dbReference>
<feature type="signal peptide" evidence="1">
    <location>
        <begin position="1"/>
        <end position="20"/>
    </location>
</feature>
<evidence type="ECO:0000313" key="3">
    <source>
        <dbReference type="EMBL" id="KGM07832.1"/>
    </source>
</evidence>
<keyword evidence="1" id="KW-0732">Signal</keyword>
<organism evidence="3 4">
    <name type="scientific">Methylophaga thiooxydans</name>
    <dbReference type="NCBI Taxonomy" id="392484"/>
    <lineage>
        <taxon>Bacteria</taxon>
        <taxon>Pseudomonadati</taxon>
        <taxon>Pseudomonadota</taxon>
        <taxon>Gammaproteobacteria</taxon>
        <taxon>Thiotrichales</taxon>
        <taxon>Piscirickettsiaceae</taxon>
        <taxon>Methylophaga</taxon>
    </lineage>
</organism>
<dbReference type="EMBL" id="JRQD01000001">
    <property type="protein sequence ID" value="KGM07832.1"/>
    <property type="molecule type" value="Genomic_DNA"/>
</dbReference>
<dbReference type="InterPro" id="IPR036779">
    <property type="entry name" value="LysM_dom_sf"/>
</dbReference>
<proteinExistence type="predicted"/>
<feature type="chain" id="PRO_5001959666" description="LysM domain-containing protein" evidence="1">
    <location>
        <begin position="21"/>
        <end position="343"/>
    </location>
</feature>
<sequence length="343" mass="38451">MIRRIVLSLFFILLSLPIVANEVELNPDHPKRYTVVKGDTLWDISGMFLKFPWHWPDIWYVNPQIENPHLIYPGDELSLVYRDGRPVLELNRGKRDVKLSPQVRETMLDKPIPTIPLSAVGPFLSKPRVVGAEVLDNAPYVVASADERLISASGDYVYARGVEPDSSDDFAVFRGGKVYTDPDTSEVLGYEAIYTADASLVTEGDPAKMDITYSNREVQIGDRLLEIEDENYDLNFIPRSPEQQMDGRIISVFDGVSQVGQYQIVVLNLGNRDGLETGHVLSVWKAGETIPDQVTADRKDVVTLPDEHAGEAMVFKIYDKVSFALVMKATKAIHLYDRVKSAP</sequence>
<dbReference type="PROSITE" id="PS51782">
    <property type="entry name" value="LYSM"/>
    <property type="match status" value="1"/>
</dbReference>
<feature type="domain" description="LysM" evidence="2">
    <location>
        <begin position="31"/>
        <end position="79"/>
    </location>
</feature>
<accession>A0A0A0BJJ0</accession>
<dbReference type="InterPro" id="IPR018392">
    <property type="entry name" value="LysM"/>
</dbReference>
<name>A0A0A0BJJ0_9GAMM</name>
<comment type="caution">
    <text evidence="3">The sequence shown here is derived from an EMBL/GenBank/DDBJ whole genome shotgun (WGS) entry which is preliminary data.</text>
</comment>
<reference evidence="3 4" key="1">
    <citation type="submission" date="2014-09" db="EMBL/GenBank/DDBJ databases">
        <authorList>
            <person name="Grob C."/>
            <person name="Taubert M."/>
            <person name="Howat A.M."/>
            <person name="Burns O.J."/>
            <person name="Dixon J.L."/>
            <person name="Chen Y."/>
            <person name="Murrell J.C."/>
        </authorList>
    </citation>
    <scope>NUCLEOTIDE SEQUENCE [LARGE SCALE GENOMIC DNA]</scope>
    <source>
        <strain evidence="3">L4</strain>
    </source>
</reference>
<dbReference type="PANTHER" id="PTHR34700:SF4">
    <property type="entry name" value="PHAGE-LIKE ELEMENT PBSX PROTEIN XKDP"/>
    <property type="match status" value="1"/>
</dbReference>
<evidence type="ECO:0000313" key="4">
    <source>
        <dbReference type="Proteomes" id="UP000029999"/>
    </source>
</evidence>
<dbReference type="Pfam" id="PF01476">
    <property type="entry name" value="LysM"/>
    <property type="match status" value="1"/>
</dbReference>
<gene>
    <name evidence="3" type="ORF">LP43_0248</name>
</gene>
<evidence type="ECO:0000256" key="1">
    <source>
        <dbReference type="SAM" id="SignalP"/>
    </source>
</evidence>
<dbReference type="STRING" id="392484.LP43_0248"/>